<name>A0A086CFD0_9CHRO</name>
<accession>A0A086CFD0</accession>
<comment type="caution">
    <text evidence="1">The sequence shown here is derived from an EMBL/GenBank/DDBJ whole genome shotgun (WGS) entry which is preliminary data.</text>
</comment>
<organism evidence="1 2">
    <name type="scientific">Candidatus Atelocyanobacterium thalassa isolate SIO64986</name>
    <dbReference type="NCBI Taxonomy" id="1527444"/>
    <lineage>
        <taxon>Bacteria</taxon>
        <taxon>Bacillati</taxon>
        <taxon>Cyanobacteriota</taxon>
        <taxon>Cyanophyceae</taxon>
        <taxon>Oscillatoriophycideae</taxon>
        <taxon>Chroococcales</taxon>
        <taxon>Aphanothecaceae</taxon>
        <taxon>Candidatus Atelocyanobacterium</taxon>
        <taxon>Candidatus Atelocyanobacterium thalassae</taxon>
    </lineage>
</organism>
<proteinExistence type="predicted"/>
<sequence>MLQELISNMLTVVFMLIRFMKKHNGLTLFEIINPIALSQNIQSVDTLINILPSN</sequence>
<dbReference type="EMBL" id="JPSP01000050">
    <property type="protein sequence ID" value="KFF40894.1"/>
    <property type="molecule type" value="Genomic_DNA"/>
</dbReference>
<protein>
    <submittedName>
        <fullName evidence="1">Uncharacterized protein</fullName>
    </submittedName>
</protein>
<dbReference type="AlphaFoldDB" id="A0A086CFD0"/>
<gene>
    <name evidence="1" type="ORF">ucyna2_01293</name>
</gene>
<reference evidence="1 2" key="1">
    <citation type="submission" date="2014-08" db="EMBL/GenBank/DDBJ databases">
        <title>Comparative genomics reveals surprising divergence of two closely related strains of uncultivated UCYN-A cyanobacteria.</title>
        <authorList>
            <person name="Bombar D."/>
            <person name="Heller P."/>
            <person name="Sanchez-Baracaldo P."/>
            <person name="Carter B.J."/>
            <person name="Zert J.P."/>
        </authorList>
    </citation>
    <scope>NUCLEOTIDE SEQUENCE [LARGE SCALE GENOMIC DNA]</scope>
</reference>
<evidence type="ECO:0000313" key="2">
    <source>
        <dbReference type="Proteomes" id="UP000028922"/>
    </source>
</evidence>
<dbReference type="Proteomes" id="UP000028922">
    <property type="component" value="Unassembled WGS sequence"/>
</dbReference>
<evidence type="ECO:0000313" key="1">
    <source>
        <dbReference type="EMBL" id="KFF40894.1"/>
    </source>
</evidence>